<comment type="caution">
    <text evidence="2">The sequence shown here is derived from an EMBL/GenBank/DDBJ whole genome shotgun (WGS) entry which is preliminary data.</text>
</comment>
<dbReference type="NCBIfam" id="NF033746">
    <property type="entry name" value="class_D_sortase"/>
    <property type="match status" value="1"/>
</dbReference>
<dbReference type="InterPro" id="IPR023365">
    <property type="entry name" value="Sortase_dom-sf"/>
</dbReference>
<gene>
    <name evidence="2" type="ORF">IMZ08_13170</name>
</gene>
<proteinExistence type="predicted"/>
<name>A0ABR9QKI8_9BACI</name>
<organism evidence="2 3">
    <name type="scientific">Litchfieldia luteola</name>
    <dbReference type="NCBI Taxonomy" id="682179"/>
    <lineage>
        <taxon>Bacteria</taxon>
        <taxon>Bacillati</taxon>
        <taxon>Bacillota</taxon>
        <taxon>Bacilli</taxon>
        <taxon>Bacillales</taxon>
        <taxon>Bacillaceae</taxon>
        <taxon>Litchfieldia</taxon>
    </lineage>
</organism>
<reference evidence="2 3" key="1">
    <citation type="submission" date="2020-10" db="EMBL/GenBank/DDBJ databases">
        <title>Bacillus sp. HD4P25, an endophyte from a halophyte.</title>
        <authorList>
            <person name="Sun J.-Q."/>
        </authorList>
    </citation>
    <scope>NUCLEOTIDE SEQUENCE [LARGE SCALE GENOMIC DNA]</scope>
    <source>
        <strain evidence="2 3">YIM 93174</strain>
    </source>
</reference>
<dbReference type="RefSeq" id="WP_193537178.1">
    <property type="nucleotide sequence ID" value="NZ_JADCLJ010000020.1"/>
</dbReference>
<protein>
    <submittedName>
        <fullName evidence="2">Class D sortase</fullName>
    </submittedName>
</protein>
<keyword evidence="1" id="KW-0378">Hydrolase</keyword>
<dbReference type="CDD" id="cd05828">
    <property type="entry name" value="Sortase_D_1"/>
    <property type="match status" value="1"/>
</dbReference>
<dbReference type="SUPFAM" id="SSF63817">
    <property type="entry name" value="Sortase"/>
    <property type="match status" value="1"/>
</dbReference>
<sequence length="208" mass="23386">MRKLSIILIGCGFTFFSWNLYSYLVGYTATTTIEDSQVTRQAKMLTKAQYPKNDVELYEDIPSIGESIGDLTIPKLKRTFPIIQGTSKSVLKKGVGHYTKSALPGENNNSVLSGHRDTVFRGLKDIKVHDKLFVSTVAGEFEYVVKKIRIVDAKDKTSLMPRPRGTLTLTTCYPFNYIGRAPERFVVVAELTSQNTRNGHSKKFITRP</sequence>
<dbReference type="InterPro" id="IPR005754">
    <property type="entry name" value="Sortase"/>
</dbReference>
<evidence type="ECO:0000313" key="2">
    <source>
        <dbReference type="EMBL" id="MBE4909013.1"/>
    </source>
</evidence>
<dbReference type="Pfam" id="PF04203">
    <property type="entry name" value="Sortase"/>
    <property type="match status" value="1"/>
</dbReference>
<evidence type="ECO:0000313" key="3">
    <source>
        <dbReference type="Proteomes" id="UP001516662"/>
    </source>
</evidence>
<evidence type="ECO:0000256" key="1">
    <source>
        <dbReference type="ARBA" id="ARBA00022801"/>
    </source>
</evidence>
<dbReference type="InterPro" id="IPR053525">
    <property type="entry name" value="Sortase_D"/>
</dbReference>
<accession>A0ABR9QKI8</accession>
<dbReference type="InterPro" id="IPR041999">
    <property type="entry name" value="Sortase_D_1"/>
</dbReference>
<dbReference type="NCBIfam" id="TIGR01076">
    <property type="entry name" value="sortase_fam"/>
    <property type="match status" value="1"/>
</dbReference>
<keyword evidence="3" id="KW-1185">Reference proteome</keyword>
<dbReference type="Proteomes" id="UP001516662">
    <property type="component" value="Unassembled WGS sequence"/>
</dbReference>
<dbReference type="Gene3D" id="2.40.260.10">
    <property type="entry name" value="Sortase"/>
    <property type="match status" value="1"/>
</dbReference>
<dbReference type="EMBL" id="JADCLJ010000020">
    <property type="protein sequence ID" value="MBE4909013.1"/>
    <property type="molecule type" value="Genomic_DNA"/>
</dbReference>